<name>A0A919C2R3_9ACTN</name>
<dbReference type="EMBL" id="BNBF01000004">
    <property type="protein sequence ID" value="GHG43311.1"/>
    <property type="molecule type" value="Genomic_DNA"/>
</dbReference>
<gene>
    <name evidence="1" type="ORF">GCM10018980_20170</name>
</gene>
<dbReference type="AlphaFoldDB" id="A0A919C2R3"/>
<reference evidence="2" key="1">
    <citation type="journal article" date="2019" name="Int. J. Syst. Evol. Microbiol.">
        <title>The Global Catalogue of Microorganisms (GCM) 10K type strain sequencing project: providing services to taxonomists for standard genome sequencing and annotation.</title>
        <authorList>
            <consortium name="The Broad Institute Genomics Platform"/>
            <consortium name="The Broad Institute Genome Sequencing Center for Infectious Disease"/>
            <person name="Wu L."/>
            <person name="Ma J."/>
        </authorList>
    </citation>
    <scope>NUCLEOTIDE SEQUENCE [LARGE SCALE GENOMIC DNA]</scope>
    <source>
        <strain evidence="2">JCM 4253</strain>
    </source>
</reference>
<proteinExistence type="predicted"/>
<dbReference type="Proteomes" id="UP000619355">
    <property type="component" value="Unassembled WGS sequence"/>
</dbReference>
<comment type="caution">
    <text evidence="1">The sequence shown here is derived from an EMBL/GenBank/DDBJ whole genome shotgun (WGS) entry which is preliminary data.</text>
</comment>
<evidence type="ECO:0000313" key="1">
    <source>
        <dbReference type="EMBL" id="GHG43311.1"/>
    </source>
</evidence>
<protein>
    <submittedName>
        <fullName evidence="1">Uncharacterized protein</fullName>
    </submittedName>
</protein>
<sequence>MTGRSNEPGAKLKETEKVAAVAVVDGRNVPVEIDVSSEEYFETDDLTPAPH</sequence>
<evidence type="ECO:0000313" key="2">
    <source>
        <dbReference type="Proteomes" id="UP000619355"/>
    </source>
</evidence>
<keyword evidence="2" id="KW-1185">Reference proteome</keyword>
<organism evidence="1 2">
    <name type="scientific">Streptomyces capoamus</name>
    <dbReference type="NCBI Taxonomy" id="68183"/>
    <lineage>
        <taxon>Bacteria</taxon>
        <taxon>Bacillati</taxon>
        <taxon>Actinomycetota</taxon>
        <taxon>Actinomycetes</taxon>
        <taxon>Kitasatosporales</taxon>
        <taxon>Streptomycetaceae</taxon>
        <taxon>Streptomyces</taxon>
    </lineage>
</organism>
<dbReference type="RefSeq" id="WP_189980303.1">
    <property type="nucleotide sequence ID" value="NZ_BNBF01000004.1"/>
</dbReference>
<accession>A0A919C2R3</accession>